<dbReference type="Proteomes" id="UP000177870">
    <property type="component" value="Chromosome"/>
</dbReference>
<evidence type="ECO:0000313" key="2">
    <source>
        <dbReference type="EMBL" id="AOW99129.1"/>
    </source>
</evidence>
<name>A0A1D8TNB3_9CYAN</name>
<dbReference type="RefSeq" id="WP_070391622.1">
    <property type="nucleotide sequence ID" value="NZ_CP017599.1"/>
</dbReference>
<dbReference type="GO" id="GO:0003677">
    <property type="term" value="F:DNA binding"/>
    <property type="evidence" value="ECO:0007669"/>
    <property type="project" value="InterPro"/>
</dbReference>
<dbReference type="InterPro" id="IPR001387">
    <property type="entry name" value="Cro/C1-type_HTH"/>
</dbReference>
<dbReference type="PROSITE" id="PS50943">
    <property type="entry name" value="HTH_CROC1"/>
    <property type="match status" value="1"/>
</dbReference>
<organism evidence="2 3">
    <name type="scientific">Moorena producens PAL-8-15-08-1</name>
    <dbReference type="NCBI Taxonomy" id="1458985"/>
    <lineage>
        <taxon>Bacteria</taxon>
        <taxon>Bacillati</taxon>
        <taxon>Cyanobacteriota</taxon>
        <taxon>Cyanophyceae</taxon>
        <taxon>Coleofasciculales</taxon>
        <taxon>Coleofasciculaceae</taxon>
        <taxon>Moorena</taxon>
    </lineage>
</organism>
<dbReference type="SUPFAM" id="SSF47413">
    <property type="entry name" value="lambda repressor-like DNA-binding domains"/>
    <property type="match status" value="1"/>
</dbReference>
<dbReference type="OrthoDB" id="514125at2"/>
<dbReference type="AlphaFoldDB" id="A0A1D8TNB3"/>
<dbReference type="Pfam" id="PF13560">
    <property type="entry name" value="HTH_31"/>
    <property type="match status" value="1"/>
</dbReference>
<sequence length="65" mass="7569">MSLGKKLRERRESLGLTRIQVARACDVVESTVINWEADRHKPKLYPEQTKALCDILDFKIEDLIQ</sequence>
<proteinExistence type="predicted"/>
<evidence type="ECO:0000259" key="1">
    <source>
        <dbReference type="PROSITE" id="PS50943"/>
    </source>
</evidence>
<dbReference type="SMART" id="SM00530">
    <property type="entry name" value="HTH_XRE"/>
    <property type="match status" value="1"/>
</dbReference>
<dbReference type="KEGG" id="mpro:BJP34_06400"/>
<protein>
    <submittedName>
        <fullName evidence="2">Transcriptional regulator</fullName>
    </submittedName>
</protein>
<gene>
    <name evidence="2" type="ORF">BJP34_06400</name>
</gene>
<evidence type="ECO:0000313" key="3">
    <source>
        <dbReference type="Proteomes" id="UP000177870"/>
    </source>
</evidence>
<dbReference type="InterPro" id="IPR010982">
    <property type="entry name" value="Lambda_DNA-bd_dom_sf"/>
</dbReference>
<dbReference type="EMBL" id="CP017599">
    <property type="protein sequence ID" value="AOW99129.1"/>
    <property type="molecule type" value="Genomic_DNA"/>
</dbReference>
<dbReference type="Gene3D" id="1.10.260.40">
    <property type="entry name" value="lambda repressor-like DNA-binding domains"/>
    <property type="match status" value="1"/>
</dbReference>
<accession>A0A1D8TNB3</accession>
<dbReference type="CDD" id="cd00093">
    <property type="entry name" value="HTH_XRE"/>
    <property type="match status" value="1"/>
</dbReference>
<feature type="domain" description="HTH cro/C1-type" evidence="1">
    <location>
        <begin position="7"/>
        <end position="63"/>
    </location>
</feature>
<reference evidence="3" key="1">
    <citation type="submission" date="2016-10" db="EMBL/GenBank/DDBJ databases">
        <title>Comparative genomics uncovers the prolific and rare metabolic potential of the cyanobacterial genus Moorea.</title>
        <authorList>
            <person name="Leao T."/>
            <person name="Castelao G."/>
            <person name="Korobeynikov A."/>
            <person name="Monroe E.A."/>
            <person name="Podell S."/>
            <person name="Glukhov E."/>
            <person name="Allen E."/>
            <person name="Gerwick W.H."/>
            <person name="Gerwick L."/>
        </authorList>
    </citation>
    <scope>NUCLEOTIDE SEQUENCE [LARGE SCALE GENOMIC DNA]</scope>
    <source>
        <strain evidence="3">PAL-8-15-08-1</strain>
    </source>
</reference>